<dbReference type="InterPro" id="IPR029066">
    <property type="entry name" value="PLP-binding_barrel"/>
</dbReference>
<dbReference type="PANTHER" id="PTHR10146">
    <property type="entry name" value="PROLINE SYNTHETASE CO-TRANSCRIBED BACTERIAL HOMOLOG PROTEIN"/>
    <property type="match status" value="1"/>
</dbReference>
<evidence type="ECO:0000313" key="5">
    <source>
        <dbReference type="EMBL" id="GHP07587.1"/>
    </source>
</evidence>
<comment type="caution">
    <text evidence="5">The sequence shown here is derived from an EMBL/GenBank/DDBJ whole genome shotgun (WGS) entry which is preliminary data.</text>
</comment>
<dbReference type="InterPro" id="IPR001608">
    <property type="entry name" value="Ala_racemase_N"/>
</dbReference>
<dbReference type="EMBL" id="BNJQ01000017">
    <property type="protein sequence ID" value="GHP07587.1"/>
    <property type="molecule type" value="Genomic_DNA"/>
</dbReference>
<dbReference type="FunFam" id="3.20.20.10:FF:000018">
    <property type="entry name" value="Pyridoxal phosphate homeostasis protein"/>
    <property type="match status" value="1"/>
</dbReference>
<protein>
    <recommendedName>
        <fullName evidence="2">Pyridoxal phosphate homeostasis protein</fullName>
        <shortName evidence="2">PLP homeostasis protein</shortName>
    </recommendedName>
</protein>
<dbReference type="GO" id="GO:0030170">
    <property type="term" value="F:pyridoxal phosphate binding"/>
    <property type="evidence" value="ECO:0007669"/>
    <property type="project" value="UniProtKB-UniRule"/>
</dbReference>
<proteinExistence type="inferred from homology"/>
<evidence type="ECO:0000259" key="4">
    <source>
        <dbReference type="Pfam" id="PF01168"/>
    </source>
</evidence>
<evidence type="ECO:0000256" key="1">
    <source>
        <dbReference type="ARBA" id="ARBA00022898"/>
    </source>
</evidence>
<comment type="similarity">
    <text evidence="2 3">Belongs to the pyridoxal phosphate-binding protein YggS/PROSC family.</text>
</comment>
<keyword evidence="1 2" id="KW-0663">Pyridoxal phosphate</keyword>
<accession>A0A830HRJ7</accession>
<feature type="domain" description="Alanine racemase N-terminal" evidence="4">
    <location>
        <begin position="73"/>
        <end position="292"/>
    </location>
</feature>
<dbReference type="NCBIfam" id="TIGR00044">
    <property type="entry name" value="YggS family pyridoxal phosphate-dependent enzyme"/>
    <property type="match status" value="1"/>
</dbReference>
<dbReference type="Pfam" id="PF01168">
    <property type="entry name" value="Ala_racemase_N"/>
    <property type="match status" value="1"/>
</dbReference>
<feature type="modified residue" description="N6-(pyridoxal phosphate)lysine" evidence="2">
    <location>
        <position position="86"/>
    </location>
</feature>
<dbReference type="SUPFAM" id="SSF51419">
    <property type="entry name" value="PLP-binding barrel"/>
    <property type="match status" value="1"/>
</dbReference>
<dbReference type="Gene3D" id="3.20.20.10">
    <property type="entry name" value="Alanine racemase"/>
    <property type="match status" value="1"/>
</dbReference>
<sequence length="296" mass="32120">MACSWRPITTRSCLLRFRSAFALRGSRHHSSSSSVRSNPVMAEAAPASAVPDVDVAGNLARVRAALEETHATKSLTHTTRLVAVSKTKPVELLQAAYDAGQRDFGENYVQELAEKAPEMPLDIRWHFIGHLQSNKAKVLCAIPNLAVVETVDTEKLALELEKRWVALADERAEKDPSSKGRVLSVFIQVNTSGEESKSGVEPPDAAPLAAFITENCANLKVAGLMTIGMPDYTATPENFECLKKCRSDVAERLGLPDENVLELSMGMSSDFALASEMGSTNVRVGSTIFGARNYNK</sequence>
<dbReference type="PROSITE" id="PS01211">
    <property type="entry name" value="UPF0001"/>
    <property type="match status" value="1"/>
</dbReference>
<dbReference type="HAMAP" id="MF_02087">
    <property type="entry name" value="PLP_homeostasis"/>
    <property type="match status" value="1"/>
</dbReference>
<reference evidence="5" key="1">
    <citation type="submission" date="2020-10" db="EMBL/GenBank/DDBJ databases">
        <title>Unveiling of a novel bifunctional photoreceptor, Dualchrome1, isolated from a cosmopolitan green alga.</title>
        <authorList>
            <person name="Suzuki S."/>
            <person name="Kawachi M."/>
        </authorList>
    </citation>
    <scope>NUCLEOTIDE SEQUENCE</scope>
    <source>
        <strain evidence="5">NIES 2893</strain>
    </source>
</reference>
<dbReference type="InterPro" id="IPR011078">
    <property type="entry name" value="PyrdxlP_homeostasis"/>
</dbReference>
<name>A0A830HRJ7_9CHLO</name>
<dbReference type="CDD" id="cd06822">
    <property type="entry name" value="PLPDE_III_YBL036c_euk"/>
    <property type="match status" value="1"/>
</dbReference>
<organism evidence="5 6">
    <name type="scientific">Pycnococcus provasolii</name>
    <dbReference type="NCBI Taxonomy" id="41880"/>
    <lineage>
        <taxon>Eukaryota</taxon>
        <taxon>Viridiplantae</taxon>
        <taxon>Chlorophyta</taxon>
        <taxon>Pseudoscourfieldiophyceae</taxon>
        <taxon>Pseudoscourfieldiales</taxon>
        <taxon>Pycnococcaceae</taxon>
        <taxon>Pycnococcus</taxon>
    </lineage>
</organism>
<evidence type="ECO:0000313" key="6">
    <source>
        <dbReference type="Proteomes" id="UP000660262"/>
    </source>
</evidence>
<dbReference type="PANTHER" id="PTHR10146:SF14">
    <property type="entry name" value="PYRIDOXAL PHOSPHATE HOMEOSTASIS PROTEIN"/>
    <property type="match status" value="1"/>
</dbReference>
<evidence type="ECO:0000256" key="3">
    <source>
        <dbReference type="RuleBase" id="RU004514"/>
    </source>
</evidence>
<evidence type="ECO:0000256" key="2">
    <source>
        <dbReference type="HAMAP-Rule" id="MF_03225"/>
    </source>
</evidence>
<comment type="function">
    <text evidence="2">Pyridoxal 5'-phosphate (PLP)-binding protein, which may be involved in intracellular homeostatic regulation of pyridoxal 5'-phosphate (PLP), the active form of vitamin B6.</text>
</comment>
<dbReference type="Proteomes" id="UP000660262">
    <property type="component" value="Unassembled WGS sequence"/>
</dbReference>
<gene>
    <name evidence="5" type="ORF">PPROV_000632900</name>
</gene>
<keyword evidence="6" id="KW-1185">Reference proteome</keyword>
<dbReference type="OrthoDB" id="10264196at2759"/>
<dbReference type="AlphaFoldDB" id="A0A830HRJ7"/>